<evidence type="ECO:0000256" key="1">
    <source>
        <dbReference type="ARBA" id="ARBA00022679"/>
    </source>
</evidence>
<dbReference type="InterPro" id="IPR000462">
    <property type="entry name" value="CDP-OH_P_trans"/>
</dbReference>
<dbReference type="InterPro" id="IPR048254">
    <property type="entry name" value="CDP_ALCOHOL_P_TRANSF_CS"/>
</dbReference>
<evidence type="ECO:0000256" key="2">
    <source>
        <dbReference type="RuleBase" id="RU003750"/>
    </source>
</evidence>
<accession>A0A0F5JVW9</accession>
<proteinExistence type="inferred from homology"/>
<keyword evidence="3" id="KW-0472">Membrane</keyword>
<gene>
    <name evidence="4" type="ORF">WM40_23285</name>
</gene>
<dbReference type="Pfam" id="PF01066">
    <property type="entry name" value="CDP-OH_P_transf"/>
    <property type="match status" value="1"/>
</dbReference>
<comment type="similarity">
    <text evidence="2">Belongs to the CDP-alcohol phosphatidyltransferase class-I family.</text>
</comment>
<dbReference type="GO" id="GO:0008654">
    <property type="term" value="P:phospholipid biosynthetic process"/>
    <property type="evidence" value="ECO:0007669"/>
    <property type="project" value="InterPro"/>
</dbReference>
<name>A0A0F5JVW9_9BURK</name>
<reference evidence="4 5" key="1">
    <citation type="submission" date="2015-03" db="EMBL/GenBank/DDBJ databases">
        <title>Draft Genome Sequence of Burkholderia andropogonis type strain ICMP2807, isolated from Sorghum bicolor.</title>
        <authorList>
            <person name="Lopes-Santos L."/>
            <person name="Castro D.B."/>
            <person name="Ottoboni L.M."/>
            <person name="Park D."/>
            <person name="Weirc B.S."/>
            <person name="Destefano S.A."/>
        </authorList>
    </citation>
    <scope>NUCLEOTIDE SEQUENCE [LARGE SCALE GENOMIC DNA]</scope>
    <source>
        <strain evidence="4 5">ICMP2807</strain>
    </source>
</reference>
<feature type="transmembrane region" description="Helical" evidence="3">
    <location>
        <begin position="121"/>
        <end position="142"/>
    </location>
</feature>
<evidence type="ECO:0000313" key="5">
    <source>
        <dbReference type="Proteomes" id="UP000033618"/>
    </source>
</evidence>
<dbReference type="InterPro" id="IPR043130">
    <property type="entry name" value="CDP-OH_PTrfase_TM_dom"/>
</dbReference>
<dbReference type="Gene3D" id="1.20.120.1760">
    <property type="match status" value="1"/>
</dbReference>
<keyword evidence="1 2" id="KW-0808">Transferase</keyword>
<sequence>MHVQVAMPPKPRTWDARLARRMILPLVTTPVTPNHLTTVRLIVGLFCAAAFAHGGYAWTNIGALLLVCSNVIDHADGELARLSGKTSRIGHFYDLAADALVTVLLFSGIGLGVQASNSSAWANYGAIGGTAAGIGVAVIFFLRMRIEEMAGKAGTAQPAWGGFELEDILYLMPLVTLFDGLPTFLMLASVGAPAFAIWVAMDYVRVSRRTRQTASSEPAA</sequence>
<feature type="transmembrane region" description="Helical" evidence="3">
    <location>
        <begin position="41"/>
        <end position="72"/>
    </location>
</feature>
<dbReference type="PROSITE" id="PS00379">
    <property type="entry name" value="CDP_ALCOHOL_P_TRANSF"/>
    <property type="match status" value="1"/>
</dbReference>
<dbReference type="AlphaFoldDB" id="A0A0F5JVW9"/>
<dbReference type="Proteomes" id="UP000033618">
    <property type="component" value="Unassembled WGS sequence"/>
</dbReference>
<organism evidence="4 5">
    <name type="scientific">Robbsia andropogonis</name>
    <dbReference type="NCBI Taxonomy" id="28092"/>
    <lineage>
        <taxon>Bacteria</taxon>
        <taxon>Pseudomonadati</taxon>
        <taxon>Pseudomonadota</taxon>
        <taxon>Betaproteobacteria</taxon>
        <taxon>Burkholderiales</taxon>
        <taxon>Burkholderiaceae</taxon>
        <taxon>Robbsia</taxon>
    </lineage>
</organism>
<dbReference type="STRING" id="28092.WM40_23285"/>
<dbReference type="PATRIC" id="fig|28092.6.peg.5469"/>
<evidence type="ECO:0000313" key="4">
    <source>
        <dbReference type="EMBL" id="KKB61432.1"/>
    </source>
</evidence>
<feature type="transmembrane region" description="Helical" evidence="3">
    <location>
        <begin position="181"/>
        <end position="201"/>
    </location>
</feature>
<feature type="transmembrane region" description="Helical" evidence="3">
    <location>
        <begin position="92"/>
        <end position="115"/>
    </location>
</feature>
<protein>
    <submittedName>
        <fullName evidence="4">CDP-alcohol phosphatidyltransferase</fullName>
    </submittedName>
</protein>
<dbReference type="OrthoDB" id="7059733at2"/>
<comment type="caution">
    <text evidence="4">The sequence shown here is derived from an EMBL/GenBank/DDBJ whole genome shotgun (WGS) entry which is preliminary data.</text>
</comment>
<dbReference type="GO" id="GO:0016020">
    <property type="term" value="C:membrane"/>
    <property type="evidence" value="ECO:0007669"/>
    <property type="project" value="InterPro"/>
</dbReference>
<keyword evidence="3" id="KW-1133">Transmembrane helix</keyword>
<dbReference type="EMBL" id="LAQU01000043">
    <property type="protein sequence ID" value="KKB61432.1"/>
    <property type="molecule type" value="Genomic_DNA"/>
</dbReference>
<keyword evidence="5" id="KW-1185">Reference proteome</keyword>
<dbReference type="GO" id="GO:0016780">
    <property type="term" value="F:phosphotransferase activity, for other substituted phosphate groups"/>
    <property type="evidence" value="ECO:0007669"/>
    <property type="project" value="InterPro"/>
</dbReference>
<keyword evidence="3" id="KW-0812">Transmembrane</keyword>
<evidence type="ECO:0000256" key="3">
    <source>
        <dbReference type="SAM" id="Phobius"/>
    </source>
</evidence>